<feature type="transmembrane region" description="Helical" evidence="7">
    <location>
        <begin position="389"/>
        <end position="406"/>
    </location>
</feature>
<organism evidence="8 9">
    <name type="scientific">Leminorella grimontii</name>
    <dbReference type="NCBI Taxonomy" id="82981"/>
    <lineage>
        <taxon>Bacteria</taxon>
        <taxon>Pseudomonadati</taxon>
        <taxon>Pseudomonadota</taxon>
        <taxon>Gammaproteobacteria</taxon>
        <taxon>Enterobacterales</taxon>
        <taxon>Budviciaceae</taxon>
        <taxon>Leminorella</taxon>
    </lineage>
</organism>
<feature type="transmembrane region" description="Helical" evidence="7">
    <location>
        <begin position="359"/>
        <end position="377"/>
    </location>
</feature>
<protein>
    <recommendedName>
        <fullName evidence="10">Polysaccharide biosynthesis protein</fullName>
    </recommendedName>
</protein>
<evidence type="ECO:0000256" key="2">
    <source>
        <dbReference type="ARBA" id="ARBA00007430"/>
    </source>
</evidence>
<keyword evidence="6 7" id="KW-0472">Membrane</keyword>
<gene>
    <name evidence="8" type="ORF">SOASR030_11110</name>
</gene>
<keyword evidence="9" id="KW-1185">Reference proteome</keyword>
<feature type="transmembrane region" description="Helical" evidence="7">
    <location>
        <begin position="104"/>
        <end position="126"/>
    </location>
</feature>
<evidence type="ECO:0000256" key="1">
    <source>
        <dbReference type="ARBA" id="ARBA00004651"/>
    </source>
</evidence>
<feature type="transmembrane region" description="Helical" evidence="7">
    <location>
        <begin position="45"/>
        <end position="68"/>
    </location>
</feature>
<keyword evidence="4 7" id="KW-0812">Transmembrane</keyword>
<evidence type="ECO:0008006" key="10">
    <source>
        <dbReference type="Google" id="ProtNLM"/>
    </source>
</evidence>
<dbReference type="InterPro" id="IPR050833">
    <property type="entry name" value="Poly_Biosynth_Transport"/>
</dbReference>
<evidence type="ECO:0000256" key="6">
    <source>
        <dbReference type="ARBA" id="ARBA00023136"/>
    </source>
</evidence>
<dbReference type="EMBL" id="BRLH01000002">
    <property type="protein sequence ID" value="GKX54999.1"/>
    <property type="molecule type" value="Genomic_DNA"/>
</dbReference>
<accession>A0AAV5N055</accession>
<feature type="transmembrane region" description="Helical" evidence="7">
    <location>
        <begin position="278"/>
        <end position="297"/>
    </location>
</feature>
<keyword evidence="5 7" id="KW-1133">Transmembrane helix</keyword>
<dbReference type="AlphaFoldDB" id="A0AAV5N055"/>
<comment type="caution">
    <text evidence="8">The sequence shown here is derived from an EMBL/GenBank/DDBJ whole genome shotgun (WGS) entry which is preliminary data.</text>
</comment>
<feature type="transmembrane region" description="Helical" evidence="7">
    <location>
        <begin position="138"/>
        <end position="161"/>
    </location>
</feature>
<comment type="similarity">
    <text evidence="2">Belongs to the polysaccharide synthase family.</text>
</comment>
<dbReference type="PANTHER" id="PTHR30250:SF10">
    <property type="entry name" value="LIPOPOLYSACCHARIDE BIOSYNTHESIS PROTEIN WZXC"/>
    <property type="match status" value="1"/>
</dbReference>
<evidence type="ECO:0000256" key="4">
    <source>
        <dbReference type="ARBA" id="ARBA00022692"/>
    </source>
</evidence>
<feature type="transmembrane region" description="Helical" evidence="7">
    <location>
        <begin position="197"/>
        <end position="218"/>
    </location>
</feature>
<evidence type="ECO:0000313" key="8">
    <source>
        <dbReference type="EMBL" id="GKX54999.1"/>
    </source>
</evidence>
<feature type="transmembrane region" description="Helical" evidence="7">
    <location>
        <begin position="173"/>
        <end position="191"/>
    </location>
</feature>
<sequence length="444" mass="50841">MKKFAHKLGIDFDIGSTLLLRIWSTVSGGMLVLLIPIFLSSAEQGYYFTFSSIIAMQVFFELGFNFVITQMISHEMVNVSLVNNKLVGNENSINRIYSLIRMLIRWYGVVSVLFFIVVFFVGAYFFSVKGSLLRDDWIVAWTLITLFSAINLFISPFFSVLEGMGLVGRVAQVRLFQSILGYSLLLCLFLFHYRLNALPAISGVAAFTGFSFLLYRYYPILFEPIKRIVKEKKISWRREIFPFQWRMALSWLSGYLIFQLFNPLIFANQGAIEAGKVGLSLAIFSTILSLSISWVNAKVPTLAKFISAENKREVNNLFSNLLIKSTVANIFCSISFIIVVCILKYYNFLLVERLVDVDILIMMSIITVVNHVVYCCATYMRAHKEEPMLFNSIITGGLVSFSIYFLSKVSVFVTILSYLLILSLICFPWTILLFNKYFRKNKLI</sequence>
<dbReference type="PANTHER" id="PTHR30250">
    <property type="entry name" value="PST FAMILY PREDICTED COLANIC ACID TRANSPORTER"/>
    <property type="match status" value="1"/>
</dbReference>
<dbReference type="GO" id="GO:0005886">
    <property type="term" value="C:plasma membrane"/>
    <property type="evidence" value="ECO:0007669"/>
    <property type="project" value="UniProtKB-SubCell"/>
</dbReference>
<reference evidence="8" key="1">
    <citation type="submission" date="2022-06" db="EMBL/GenBank/DDBJ databases">
        <title>Draft genome sequences of Leminorella grimontii str. JCM5902.</title>
        <authorList>
            <person name="Wakabayashi Y."/>
            <person name="Kojima K."/>
        </authorList>
    </citation>
    <scope>NUCLEOTIDE SEQUENCE</scope>
    <source>
        <strain evidence="8">JCM 5902</strain>
    </source>
</reference>
<feature type="transmembrane region" description="Helical" evidence="7">
    <location>
        <begin position="412"/>
        <end position="434"/>
    </location>
</feature>
<evidence type="ECO:0000256" key="5">
    <source>
        <dbReference type="ARBA" id="ARBA00022989"/>
    </source>
</evidence>
<dbReference type="RefSeq" id="WP_134388996.1">
    <property type="nucleotide sequence ID" value="NZ_BRLH01000002.1"/>
</dbReference>
<proteinExistence type="inferred from homology"/>
<evidence type="ECO:0000256" key="7">
    <source>
        <dbReference type="SAM" id="Phobius"/>
    </source>
</evidence>
<name>A0AAV5N055_9GAMM</name>
<comment type="subcellular location">
    <subcellularLocation>
        <location evidence="1">Cell membrane</location>
        <topology evidence="1">Multi-pass membrane protein</topology>
    </subcellularLocation>
</comment>
<keyword evidence="3" id="KW-1003">Cell membrane</keyword>
<feature type="transmembrane region" description="Helical" evidence="7">
    <location>
        <begin position="321"/>
        <end position="347"/>
    </location>
</feature>
<feature type="transmembrane region" description="Helical" evidence="7">
    <location>
        <begin position="20"/>
        <end position="39"/>
    </location>
</feature>
<dbReference type="Proteomes" id="UP001058124">
    <property type="component" value="Unassembled WGS sequence"/>
</dbReference>
<evidence type="ECO:0000256" key="3">
    <source>
        <dbReference type="ARBA" id="ARBA00022475"/>
    </source>
</evidence>
<evidence type="ECO:0000313" key="9">
    <source>
        <dbReference type="Proteomes" id="UP001058124"/>
    </source>
</evidence>